<name>A0A496PIZ2_9MICC</name>
<sequence length="163" mass="18476">MPKVFPGRFTANPQGDVTVFMIGMRFNQLWRVDKWLPVFVAMPRMIAFLARHPQDGLLGWHLWIGRTVLVLQYWESPEKLRAFASAKDRPHVDPWRRYVTSVGDHPAVGIWHETYVSSPGTRESIYVNMPEFGVAAATEHVPIGAGQRTAKQRMGQEPPVNGA</sequence>
<dbReference type="RefSeq" id="WP_121485092.1">
    <property type="nucleotide sequence ID" value="NZ_QQXL01000004.1"/>
</dbReference>
<accession>A0A496PIZ2</accession>
<dbReference type="EMBL" id="QQXL01000004">
    <property type="protein sequence ID" value="RKW70439.1"/>
    <property type="molecule type" value="Genomic_DNA"/>
</dbReference>
<reference evidence="1 2" key="1">
    <citation type="submission" date="2018-07" db="EMBL/GenBank/DDBJ databases">
        <title>Arthrobacter sp. nov., isolated from raw cow's milk with high bacterial count.</title>
        <authorList>
            <person name="Hahne J."/>
            <person name="Isele D."/>
            <person name="Lipski A."/>
        </authorList>
    </citation>
    <scope>NUCLEOTIDE SEQUENCE [LARGE SCALE GENOMIC DNA]</scope>
    <source>
        <strain evidence="1 2">JZ R-183</strain>
    </source>
</reference>
<evidence type="ECO:0000313" key="2">
    <source>
        <dbReference type="Proteomes" id="UP000273119"/>
    </source>
</evidence>
<comment type="caution">
    <text evidence="1">The sequence shown here is derived from an EMBL/GenBank/DDBJ whole genome shotgun (WGS) entry which is preliminary data.</text>
</comment>
<evidence type="ECO:0000313" key="1">
    <source>
        <dbReference type="EMBL" id="RKW70439.1"/>
    </source>
</evidence>
<organism evidence="1 2">
    <name type="scientific">Galactobacter caseinivorans</name>
    <dbReference type="NCBI Taxonomy" id="2676123"/>
    <lineage>
        <taxon>Bacteria</taxon>
        <taxon>Bacillati</taxon>
        <taxon>Actinomycetota</taxon>
        <taxon>Actinomycetes</taxon>
        <taxon>Micrococcales</taxon>
        <taxon>Micrococcaceae</taxon>
        <taxon>Galactobacter</taxon>
    </lineage>
</organism>
<dbReference type="AlphaFoldDB" id="A0A496PIZ2"/>
<dbReference type="Pfam" id="PF13826">
    <property type="entry name" value="Monooxy_af470-like"/>
    <property type="match status" value="1"/>
</dbReference>
<protein>
    <submittedName>
        <fullName evidence="1">DUF4188 domain-containing protein</fullName>
    </submittedName>
</protein>
<gene>
    <name evidence="1" type="ORF">DWQ67_08130</name>
</gene>
<keyword evidence="2" id="KW-1185">Reference proteome</keyword>
<dbReference type="Proteomes" id="UP000273119">
    <property type="component" value="Unassembled WGS sequence"/>
</dbReference>
<proteinExistence type="predicted"/>
<dbReference type="InterPro" id="IPR025444">
    <property type="entry name" value="Monooxy_af470"/>
</dbReference>